<dbReference type="SUPFAM" id="SSF51261">
    <property type="entry name" value="Duplicated hybrid motif"/>
    <property type="match status" value="1"/>
</dbReference>
<keyword evidence="1" id="KW-1133">Transmembrane helix</keyword>
<dbReference type="PANTHER" id="PTHR21666:SF270">
    <property type="entry name" value="MUREIN HYDROLASE ACTIVATOR ENVC"/>
    <property type="match status" value="1"/>
</dbReference>
<accession>A0ABW4YR23</accession>
<evidence type="ECO:0000259" key="2">
    <source>
        <dbReference type="Pfam" id="PF01551"/>
    </source>
</evidence>
<dbReference type="Pfam" id="PF01551">
    <property type="entry name" value="Peptidase_M23"/>
    <property type="match status" value="1"/>
</dbReference>
<comment type="caution">
    <text evidence="3">The sequence shown here is derived from an EMBL/GenBank/DDBJ whole genome shotgun (WGS) entry which is preliminary data.</text>
</comment>
<dbReference type="Proteomes" id="UP001597362">
    <property type="component" value="Unassembled WGS sequence"/>
</dbReference>
<sequence length="339" mass="37401">MNWREVKYGGAVSFIIVMLVIIMLAGCSTGNNKQAGSDKPSTKKEEVTEINITFDQIANAMLEKKFSAIYAQFTSEFKQQLTEEQFVQAMEPFVAEVATFELVSSMALNGSQIGVWTIPGSTEALQVVMNSKDEIAGLLIQPLQTYPDQDKQLSKTVFSAPFTTDLTVYWGGNNELINYHYAHESQRYAYDLVKVKEGYSYTGDVSLNESYYAFGDEIVAPADGTVVRVVDGIVDNVPVGVLNEKEPAGNVVVIEHMPGEYSYLAHLKQKSIVVKEGQQVKRGEIIGHLGNSGNSSEPHLHFHVADGHDLFQSKSIPVTLENNLQPPVQGAIWTGYHSK</sequence>
<dbReference type="RefSeq" id="WP_377775681.1">
    <property type="nucleotide sequence ID" value="NZ_JBHUHO010000049.1"/>
</dbReference>
<feature type="transmembrane region" description="Helical" evidence="1">
    <location>
        <begin position="6"/>
        <end position="27"/>
    </location>
</feature>
<dbReference type="InterPro" id="IPR016047">
    <property type="entry name" value="M23ase_b-sheet_dom"/>
</dbReference>
<dbReference type="CDD" id="cd12797">
    <property type="entry name" value="M23_peptidase"/>
    <property type="match status" value="1"/>
</dbReference>
<dbReference type="PANTHER" id="PTHR21666">
    <property type="entry name" value="PEPTIDASE-RELATED"/>
    <property type="match status" value="1"/>
</dbReference>
<keyword evidence="1" id="KW-0472">Membrane</keyword>
<dbReference type="InterPro" id="IPR011055">
    <property type="entry name" value="Dup_hybrid_motif"/>
</dbReference>
<evidence type="ECO:0000313" key="3">
    <source>
        <dbReference type="EMBL" id="MFD2118101.1"/>
    </source>
</evidence>
<dbReference type="PROSITE" id="PS51257">
    <property type="entry name" value="PROKAR_LIPOPROTEIN"/>
    <property type="match status" value="1"/>
</dbReference>
<gene>
    <name evidence="3" type="ORF">ACFSJH_20580</name>
</gene>
<keyword evidence="4" id="KW-1185">Reference proteome</keyword>
<name>A0ABW4YR23_9BACL</name>
<evidence type="ECO:0000256" key="1">
    <source>
        <dbReference type="SAM" id="Phobius"/>
    </source>
</evidence>
<evidence type="ECO:0000313" key="4">
    <source>
        <dbReference type="Proteomes" id="UP001597362"/>
    </source>
</evidence>
<protein>
    <submittedName>
        <fullName evidence="3">Peptidoglycan DD-metalloendopeptidase family protein</fullName>
    </submittedName>
</protein>
<dbReference type="EMBL" id="JBHUHO010000049">
    <property type="protein sequence ID" value="MFD2118101.1"/>
    <property type="molecule type" value="Genomic_DNA"/>
</dbReference>
<organism evidence="3 4">
    <name type="scientific">Paenibacillus yanchengensis</name>
    <dbReference type="NCBI Taxonomy" id="2035833"/>
    <lineage>
        <taxon>Bacteria</taxon>
        <taxon>Bacillati</taxon>
        <taxon>Bacillota</taxon>
        <taxon>Bacilli</taxon>
        <taxon>Bacillales</taxon>
        <taxon>Paenibacillaceae</taxon>
        <taxon>Paenibacillus</taxon>
    </lineage>
</organism>
<proteinExistence type="predicted"/>
<dbReference type="Gene3D" id="2.70.70.10">
    <property type="entry name" value="Glucose Permease (Domain IIA)"/>
    <property type="match status" value="1"/>
</dbReference>
<keyword evidence="1" id="KW-0812">Transmembrane</keyword>
<reference evidence="4" key="1">
    <citation type="journal article" date="2019" name="Int. J. Syst. Evol. Microbiol.">
        <title>The Global Catalogue of Microorganisms (GCM) 10K type strain sequencing project: providing services to taxonomists for standard genome sequencing and annotation.</title>
        <authorList>
            <consortium name="The Broad Institute Genomics Platform"/>
            <consortium name="The Broad Institute Genome Sequencing Center for Infectious Disease"/>
            <person name="Wu L."/>
            <person name="Ma J."/>
        </authorList>
    </citation>
    <scope>NUCLEOTIDE SEQUENCE [LARGE SCALE GENOMIC DNA]</scope>
    <source>
        <strain evidence="4">GH52</strain>
    </source>
</reference>
<dbReference type="InterPro" id="IPR050570">
    <property type="entry name" value="Cell_wall_metabolism_enzyme"/>
</dbReference>
<feature type="domain" description="M23ase beta-sheet core" evidence="2">
    <location>
        <begin position="215"/>
        <end position="306"/>
    </location>
</feature>